<evidence type="ECO:0000313" key="4">
    <source>
        <dbReference type="Proteomes" id="UP000228758"/>
    </source>
</evidence>
<protein>
    <recommendedName>
        <fullName evidence="2">CT398-like coiled coil hairpin domain-containing protein</fullName>
    </recommendedName>
</protein>
<dbReference type="RefSeq" id="WP_245866652.1">
    <property type="nucleotide sequence ID" value="NZ_PGFF01000001.1"/>
</dbReference>
<organism evidence="3 4">
    <name type="scientific">Diaminobutyricimonas aerilata</name>
    <dbReference type="NCBI Taxonomy" id="1162967"/>
    <lineage>
        <taxon>Bacteria</taxon>
        <taxon>Bacillati</taxon>
        <taxon>Actinomycetota</taxon>
        <taxon>Actinomycetes</taxon>
        <taxon>Micrococcales</taxon>
        <taxon>Microbacteriaceae</taxon>
        <taxon>Diaminobutyricimonas</taxon>
    </lineage>
</organism>
<proteinExistence type="predicted"/>
<dbReference type="AlphaFoldDB" id="A0A2M9CJM9"/>
<dbReference type="Gene3D" id="1.10.287.1490">
    <property type="match status" value="1"/>
</dbReference>
<dbReference type="Proteomes" id="UP000228758">
    <property type="component" value="Unassembled WGS sequence"/>
</dbReference>
<comment type="caution">
    <text evidence="3">The sequence shown here is derived from an EMBL/GenBank/DDBJ whole genome shotgun (WGS) entry which is preliminary data.</text>
</comment>
<evidence type="ECO:0000256" key="1">
    <source>
        <dbReference type="SAM" id="Coils"/>
    </source>
</evidence>
<feature type="coiled-coil region" evidence="1">
    <location>
        <begin position="83"/>
        <end position="152"/>
    </location>
</feature>
<evidence type="ECO:0000313" key="3">
    <source>
        <dbReference type="EMBL" id="PJJ72097.1"/>
    </source>
</evidence>
<dbReference type="Pfam" id="PF24481">
    <property type="entry name" value="CT398_CC"/>
    <property type="match status" value="1"/>
</dbReference>
<dbReference type="InterPro" id="IPR056003">
    <property type="entry name" value="CT398_CC_hairpin"/>
</dbReference>
<dbReference type="EMBL" id="PGFF01000001">
    <property type="protein sequence ID" value="PJJ72097.1"/>
    <property type="molecule type" value="Genomic_DNA"/>
</dbReference>
<accession>A0A2M9CJM9</accession>
<gene>
    <name evidence="3" type="ORF">CLV46_1660</name>
</gene>
<evidence type="ECO:0000259" key="2">
    <source>
        <dbReference type="Pfam" id="PF24481"/>
    </source>
</evidence>
<reference evidence="3 4" key="1">
    <citation type="submission" date="2017-11" db="EMBL/GenBank/DDBJ databases">
        <title>Genomic Encyclopedia of Archaeal and Bacterial Type Strains, Phase II (KMG-II): From Individual Species to Whole Genera.</title>
        <authorList>
            <person name="Goeker M."/>
        </authorList>
    </citation>
    <scope>NUCLEOTIDE SEQUENCE [LARGE SCALE GENOMIC DNA]</scope>
    <source>
        <strain evidence="3 4">DSM 27393</strain>
    </source>
</reference>
<feature type="domain" description="CT398-like coiled coil hairpin" evidence="2">
    <location>
        <begin position="16"/>
        <end position="194"/>
    </location>
</feature>
<name>A0A2M9CJM9_9MICO</name>
<sequence length="246" mass="26628">MALKASPDDQALLLDLQRLDNLVQQLDHRAKNLPEHVQLTALAREEEQLRVQLAQRLGAWEDANAELKRTESDVAVVEARMTRDNARLQATSSVRDVQALEQELAALTSRLSDLEDIELSVMERVEAAQAELDATRAAMTEIAAKRAELEQSRDAALASIDGDRRHAQANRSTVAGRVPADLLALYEKQRARYGVGASLLRGGMSTASGVALNASDMNAVRAAAPDDVILCPDSSAILIRTAESGL</sequence>
<keyword evidence="4" id="KW-1185">Reference proteome</keyword>
<keyword evidence="1" id="KW-0175">Coiled coil</keyword>